<keyword evidence="2" id="KW-0808">Transferase</keyword>
<comment type="caution">
    <text evidence="2">The sequence shown here is derived from an EMBL/GenBank/DDBJ whole genome shotgun (WGS) entry which is preliminary data.</text>
</comment>
<proteinExistence type="predicted"/>
<name>A0A151AIZ7_9EURY</name>
<dbReference type="SUPFAM" id="SSF53335">
    <property type="entry name" value="S-adenosyl-L-methionine-dependent methyltransferases"/>
    <property type="match status" value="1"/>
</dbReference>
<sequence length="235" mass="25484">MKQSLHDHPGVHDALYARKPYAEEVAFALERAPAADRALVVGCRTGEHVRRFEAAGVDAVSVDPSPAMVERARERSDSTFHVGGLPGLSVDGEFDLVVAPFMTVNRLAADELEPALAALADRVGEDGVLVLDTGEYPDMESPTLRTAGGIENDDGEIGGACALFEQFRRLDGREVRAESVVLHGESWFVDGHELVEFENDEIGTRLADLGFVVKREDWLPDPTTPAESSVFVASR</sequence>
<keyword evidence="2" id="KW-0489">Methyltransferase</keyword>
<dbReference type="Gene3D" id="2.20.130.10">
    <property type="entry name" value="CAC2371-like domains"/>
    <property type="match status" value="1"/>
</dbReference>
<organism evidence="2 3">
    <name type="scientific">Halalkalicoccus paucihalophilus</name>
    <dbReference type="NCBI Taxonomy" id="1008153"/>
    <lineage>
        <taxon>Archaea</taxon>
        <taxon>Methanobacteriati</taxon>
        <taxon>Methanobacteriota</taxon>
        <taxon>Stenosarchaea group</taxon>
        <taxon>Halobacteria</taxon>
        <taxon>Halobacteriales</taxon>
        <taxon>Halococcaceae</taxon>
        <taxon>Halalkalicoccus</taxon>
    </lineage>
</organism>
<gene>
    <name evidence="2" type="ORF">HAPAU_03060</name>
</gene>
<dbReference type="Proteomes" id="UP000075321">
    <property type="component" value="Unassembled WGS sequence"/>
</dbReference>
<dbReference type="AlphaFoldDB" id="A0A151AIZ7"/>
<dbReference type="GO" id="GO:0008168">
    <property type="term" value="F:methyltransferase activity"/>
    <property type="evidence" value="ECO:0007669"/>
    <property type="project" value="UniProtKB-KW"/>
</dbReference>
<accession>A0A151AIZ7</accession>
<evidence type="ECO:0000313" key="2">
    <source>
        <dbReference type="EMBL" id="KYH27638.1"/>
    </source>
</evidence>
<evidence type="ECO:0000313" key="3">
    <source>
        <dbReference type="Proteomes" id="UP000075321"/>
    </source>
</evidence>
<reference evidence="2 3" key="1">
    <citation type="submission" date="2016-02" db="EMBL/GenBank/DDBJ databases">
        <title>Genome sequence of Halalkalicoccus paucihalophilus DSM 24557.</title>
        <authorList>
            <person name="Poehlein A."/>
            <person name="Daniel R."/>
        </authorList>
    </citation>
    <scope>NUCLEOTIDE SEQUENCE [LARGE SCALE GENOMIC DNA]</scope>
    <source>
        <strain evidence="2 3">DSM 24557</strain>
    </source>
</reference>
<evidence type="ECO:0000259" key="1">
    <source>
        <dbReference type="Pfam" id="PF13649"/>
    </source>
</evidence>
<dbReference type="Gene3D" id="3.40.50.150">
    <property type="entry name" value="Vaccinia Virus protein VP39"/>
    <property type="match status" value="1"/>
</dbReference>
<dbReference type="InterPro" id="IPR029063">
    <property type="entry name" value="SAM-dependent_MTases_sf"/>
</dbReference>
<feature type="domain" description="Methyltransferase" evidence="1">
    <location>
        <begin position="39"/>
        <end position="127"/>
    </location>
</feature>
<dbReference type="Pfam" id="PF13649">
    <property type="entry name" value="Methyltransf_25"/>
    <property type="match status" value="1"/>
</dbReference>
<dbReference type="EMBL" id="LTAZ01000001">
    <property type="protein sequence ID" value="KYH27638.1"/>
    <property type="molecule type" value="Genomic_DNA"/>
</dbReference>
<dbReference type="OrthoDB" id="11691at2157"/>
<dbReference type="PATRIC" id="fig|1008153.3.peg.309"/>
<dbReference type="RefSeq" id="WP_066378653.1">
    <property type="nucleotide sequence ID" value="NZ_LTAZ01000001.1"/>
</dbReference>
<dbReference type="InterPro" id="IPR041698">
    <property type="entry name" value="Methyltransf_25"/>
</dbReference>
<keyword evidence="3" id="KW-1185">Reference proteome</keyword>
<dbReference type="GO" id="GO:0032259">
    <property type="term" value="P:methylation"/>
    <property type="evidence" value="ECO:0007669"/>
    <property type="project" value="UniProtKB-KW"/>
</dbReference>
<protein>
    <submittedName>
        <fullName evidence="2">Methyltransferase domain protein</fullName>
    </submittedName>
</protein>